<evidence type="ECO:0000313" key="2">
    <source>
        <dbReference type="EMBL" id="KAJ8879171.1"/>
    </source>
</evidence>
<comment type="caution">
    <text evidence="2">The sequence shown here is derived from an EMBL/GenBank/DDBJ whole genome shotgun (WGS) entry which is preliminary data.</text>
</comment>
<feature type="region of interest" description="Disordered" evidence="1">
    <location>
        <begin position="136"/>
        <end position="157"/>
    </location>
</feature>
<feature type="compositionally biased region" description="Basic and acidic residues" evidence="1">
    <location>
        <begin position="484"/>
        <end position="510"/>
    </location>
</feature>
<keyword evidence="3" id="KW-1185">Reference proteome</keyword>
<feature type="region of interest" description="Disordered" evidence="1">
    <location>
        <begin position="481"/>
        <end position="541"/>
    </location>
</feature>
<name>A0ABQ9H4P6_9NEOP</name>
<feature type="region of interest" description="Disordered" evidence="1">
    <location>
        <begin position="1"/>
        <end position="51"/>
    </location>
</feature>
<organism evidence="2 3">
    <name type="scientific">Dryococelus australis</name>
    <dbReference type="NCBI Taxonomy" id="614101"/>
    <lineage>
        <taxon>Eukaryota</taxon>
        <taxon>Metazoa</taxon>
        <taxon>Ecdysozoa</taxon>
        <taxon>Arthropoda</taxon>
        <taxon>Hexapoda</taxon>
        <taxon>Insecta</taxon>
        <taxon>Pterygota</taxon>
        <taxon>Neoptera</taxon>
        <taxon>Polyneoptera</taxon>
        <taxon>Phasmatodea</taxon>
        <taxon>Verophasmatodea</taxon>
        <taxon>Anareolatae</taxon>
        <taxon>Phasmatidae</taxon>
        <taxon>Eurycanthinae</taxon>
        <taxon>Dryococelus</taxon>
    </lineage>
</organism>
<dbReference type="EMBL" id="JARBHB010000007">
    <property type="protein sequence ID" value="KAJ8879171.1"/>
    <property type="molecule type" value="Genomic_DNA"/>
</dbReference>
<dbReference type="Proteomes" id="UP001159363">
    <property type="component" value="Chromosome 6"/>
</dbReference>
<evidence type="ECO:0000313" key="3">
    <source>
        <dbReference type="Proteomes" id="UP001159363"/>
    </source>
</evidence>
<accession>A0ABQ9H4P6</accession>
<protein>
    <submittedName>
        <fullName evidence="2">Uncharacterized protein</fullName>
    </submittedName>
</protein>
<feature type="region of interest" description="Disordered" evidence="1">
    <location>
        <begin position="710"/>
        <end position="757"/>
    </location>
</feature>
<sequence length="977" mass="108308">MLRRGGHLQGQVNSTTPKTGREENDSQRSRSESNPYHIANSSHATQADSKRVNEPRIDYCTVEMLHLFAGALDDNLLRRGDVRMRRSCALATHPLTPPRALTRNDGRRSVSGRSACCERLGPDTWENCSRRLEESQVSPRKRTLHPPSPFTTSSVSLRQSRRNVASAPIGSSDVPFDRADSNGIDKSNRLLLFFYRLPFPHTLARLQIALQSRGCLRWTSFVNFCPVLRVSSSCRGQVACVHDFPRDRHTENEDRRLPAEVEGTTAQLFSERENADKPLFLYRGSSTTPGLHNHPFDPSVARPSVDHSDFKWGHSGSVAMSNPKCEHCGPLARPIPSWDAVAQWLEQYSGAAVAHRTLKAKTRTRALNAKTCREKQHQKHHPPANTWGGYLHNASKIGQGNARSGVFRHQCSSSANCITSQQSATTGLPTHSRVQLHNMNDPQPVRIVVSQTERIPTFSGQKHKNIVEFLDQFQTASEINGWNETEKKKSSVERQSEVSMEQRRNAKAGETENPQENPRPVTSFRTSPKCENPGATQPGIEPGKVKLVRDRACGGGGGPQQVSHSGLVAHKLAAETRPLTIADCVADNPHSPDHSSRPFTCACVRVCVVNHEQHQRQMRAAGYSQQRHVEYLARGAAWERWNQLSAYGLGRGNAHPPTLRPYPPPPPTSPISHALNAALHSNITVRRLSRVVVDCGLPCEKMISYLDERPIPSRADPSVTSARPASASTDTGDSERGELGTSPECKGGGNWRSPRKATGGIVWHDSHMLKSGATPPGIEPDLPWWEASSLTTTLPWLRQLAMICVNHRYFGRSRLSLSEAALANTSHTYSARKPNLELFTINTSPRVRRVRRSILIGGSRRAERFCRNGTPEMAHTRLFPVEENSPAYGNGRRVSHVQNLDDSVRNGRVVVTGCARITEAQCQSYGIWVDWSNDETTPAANGMYDNSRGVCIVLKPNCGLRFIREKSVVLPIVYGVT</sequence>
<gene>
    <name evidence="2" type="ORF">PR048_019777</name>
</gene>
<proteinExistence type="predicted"/>
<feature type="compositionally biased region" description="Polar residues" evidence="1">
    <location>
        <begin position="718"/>
        <end position="731"/>
    </location>
</feature>
<reference evidence="2 3" key="1">
    <citation type="submission" date="2023-02" db="EMBL/GenBank/DDBJ databases">
        <title>LHISI_Scaffold_Assembly.</title>
        <authorList>
            <person name="Stuart O.P."/>
            <person name="Cleave R."/>
            <person name="Magrath M.J.L."/>
            <person name="Mikheyev A.S."/>
        </authorList>
    </citation>
    <scope>NUCLEOTIDE SEQUENCE [LARGE SCALE GENOMIC DNA]</scope>
    <source>
        <strain evidence="2">Daus_M_001</strain>
        <tissue evidence="2">Leg muscle</tissue>
    </source>
</reference>
<feature type="compositionally biased region" description="Basic and acidic residues" evidence="1">
    <location>
        <begin position="19"/>
        <end position="31"/>
    </location>
</feature>
<evidence type="ECO:0000256" key="1">
    <source>
        <dbReference type="SAM" id="MobiDB-lite"/>
    </source>
</evidence>